<accession>A0A7W3N2R3</accession>
<dbReference type="Gene3D" id="1.20.120.910">
    <property type="entry name" value="DksA, coiled-coil domain"/>
    <property type="match status" value="1"/>
</dbReference>
<comment type="caution">
    <text evidence="7">The sequence shown here is derived from an EMBL/GenBank/DDBJ whole genome shotgun (WGS) entry which is preliminary data.</text>
</comment>
<protein>
    <submittedName>
        <fullName evidence="7">RNA polymerase-binding protein DksA</fullName>
    </submittedName>
</protein>
<dbReference type="EMBL" id="JACJII010000001">
    <property type="protein sequence ID" value="MBA9006488.1"/>
    <property type="molecule type" value="Genomic_DNA"/>
</dbReference>
<keyword evidence="1" id="KW-0479">Metal-binding</keyword>
<feature type="region of interest" description="Disordered" evidence="5">
    <location>
        <begin position="1"/>
        <end position="54"/>
    </location>
</feature>
<dbReference type="PROSITE" id="PS01102">
    <property type="entry name" value="ZF_DKSA_1"/>
    <property type="match status" value="1"/>
</dbReference>
<feature type="compositionally biased region" description="Low complexity" evidence="5">
    <location>
        <begin position="33"/>
        <end position="45"/>
    </location>
</feature>
<evidence type="ECO:0000313" key="8">
    <source>
        <dbReference type="Proteomes" id="UP000539313"/>
    </source>
</evidence>
<name>A0A7W3N2R3_9ACTN</name>
<evidence type="ECO:0000259" key="6">
    <source>
        <dbReference type="Pfam" id="PF01258"/>
    </source>
</evidence>
<dbReference type="Pfam" id="PF01258">
    <property type="entry name" value="zf-dskA_traR"/>
    <property type="match status" value="1"/>
</dbReference>
<proteinExistence type="predicted"/>
<evidence type="ECO:0000256" key="4">
    <source>
        <dbReference type="PROSITE-ProRule" id="PRU00510"/>
    </source>
</evidence>
<dbReference type="SUPFAM" id="SSF57716">
    <property type="entry name" value="Glucocorticoid receptor-like (DNA-binding domain)"/>
    <property type="match status" value="1"/>
</dbReference>
<evidence type="ECO:0000313" key="7">
    <source>
        <dbReference type="EMBL" id="MBA9006488.1"/>
    </source>
</evidence>
<dbReference type="InterPro" id="IPR020458">
    <property type="entry name" value="Znf_DskA_TraR_CS"/>
</dbReference>
<dbReference type="InterPro" id="IPR000962">
    <property type="entry name" value="Znf_DskA_TraR"/>
</dbReference>
<dbReference type="PROSITE" id="PS51128">
    <property type="entry name" value="ZF_DKSA_2"/>
    <property type="match status" value="1"/>
</dbReference>
<dbReference type="InterPro" id="IPR037187">
    <property type="entry name" value="DnaK_N"/>
</dbReference>
<gene>
    <name evidence="7" type="ORF">HNR21_005370</name>
</gene>
<dbReference type="GO" id="GO:0008270">
    <property type="term" value="F:zinc ion binding"/>
    <property type="evidence" value="ECO:0007669"/>
    <property type="project" value="UniProtKB-KW"/>
</dbReference>
<sequence length="172" mass="18229">MPAVPAEQTSAATPATKKGRASSDTAAKRRGAAEGAGRHAAAPAAELPVRGDEERWTEAELAEVRTRLEAEVTALAAEIAAAETQIAQGDASEGAGDDQADTGAKTYAREHEMALAHNFRDLLAQNERAIERMDAGTYGICESCAKPIGKARLQAFPRATLCVPCKTREERR</sequence>
<evidence type="ECO:0000256" key="5">
    <source>
        <dbReference type="SAM" id="MobiDB-lite"/>
    </source>
</evidence>
<keyword evidence="3" id="KW-0862">Zinc</keyword>
<feature type="domain" description="Zinc finger DksA/TraR C4-type" evidence="6">
    <location>
        <begin position="136"/>
        <end position="171"/>
    </location>
</feature>
<evidence type="ECO:0000256" key="2">
    <source>
        <dbReference type="ARBA" id="ARBA00022771"/>
    </source>
</evidence>
<evidence type="ECO:0000256" key="1">
    <source>
        <dbReference type="ARBA" id="ARBA00022723"/>
    </source>
</evidence>
<keyword evidence="2" id="KW-0863">Zinc-finger</keyword>
<reference evidence="7 8" key="1">
    <citation type="submission" date="2020-08" db="EMBL/GenBank/DDBJ databases">
        <title>Sequencing the genomes of 1000 actinobacteria strains.</title>
        <authorList>
            <person name="Klenk H.-P."/>
        </authorList>
    </citation>
    <scope>NUCLEOTIDE SEQUENCE [LARGE SCALE GENOMIC DNA]</scope>
    <source>
        <strain evidence="7 8">DSM 45823</strain>
    </source>
</reference>
<organism evidence="7 8">
    <name type="scientific">Thermomonospora cellulosilytica</name>
    <dbReference type="NCBI Taxonomy" id="1411118"/>
    <lineage>
        <taxon>Bacteria</taxon>
        <taxon>Bacillati</taxon>
        <taxon>Actinomycetota</taxon>
        <taxon>Actinomycetes</taxon>
        <taxon>Streptosporangiales</taxon>
        <taxon>Thermomonosporaceae</taxon>
        <taxon>Thermomonospora</taxon>
    </lineage>
</organism>
<feature type="zinc finger region" description="dksA C4-type" evidence="4">
    <location>
        <begin position="141"/>
        <end position="165"/>
    </location>
</feature>
<evidence type="ECO:0000256" key="3">
    <source>
        <dbReference type="ARBA" id="ARBA00022833"/>
    </source>
</evidence>
<dbReference type="AlphaFoldDB" id="A0A7W3N2R3"/>
<dbReference type="SUPFAM" id="SSF109635">
    <property type="entry name" value="DnaK suppressor protein DksA, alpha-hairpin domain"/>
    <property type="match status" value="1"/>
</dbReference>
<keyword evidence="8" id="KW-1185">Reference proteome</keyword>
<dbReference type="PANTHER" id="PTHR33823:SF2">
    <property type="entry name" value="RNA POLYMERASE-BINDING TRANSCRIPTION FACTOR DKSA"/>
    <property type="match status" value="1"/>
</dbReference>
<dbReference type="Proteomes" id="UP000539313">
    <property type="component" value="Unassembled WGS sequence"/>
</dbReference>
<dbReference type="PANTHER" id="PTHR33823">
    <property type="entry name" value="RNA POLYMERASE-BINDING TRANSCRIPTION FACTOR DKSA-RELATED"/>
    <property type="match status" value="1"/>
</dbReference>